<accession>A0A315ZCA5</accession>
<evidence type="ECO:0000313" key="1">
    <source>
        <dbReference type="EMBL" id="PWJ42942.1"/>
    </source>
</evidence>
<sequence length="271" mass="30700">MRYLNHILLLLLFACNIDEGVEPLPQIPVVEAFVYTGLPVEDVKVSLPYSYTDSTIGTQYLNDLDIYIEQNENVFLLEKPKGDKYSYSNSAIEVNAGDKLKLYFEYEGKIVSATSIVPNTPSTPNISTQYIQGPKIYGTDETSYWNALDAIELTWENEDVITHSYQILNLEPDTTKLTPLVDESSSFIQEDFPTILTDGTSINIRPEDFPYFSTYQISLLTVTDEYIDFIQSQRENEMNLTPAASNIENGQGIFATFSIWSSEVEVKQTIE</sequence>
<proteinExistence type="predicted"/>
<evidence type="ECO:0000313" key="2">
    <source>
        <dbReference type="Proteomes" id="UP000245535"/>
    </source>
</evidence>
<evidence type="ECO:0008006" key="3">
    <source>
        <dbReference type="Google" id="ProtNLM"/>
    </source>
</evidence>
<dbReference type="OrthoDB" id="1117838at2"/>
<keyword evidence="2" id="KW-1185">Reference proteome</keyword>
<dbReference type="EMBL" id="QGDO01000002">
    <property type="protein sequence ID" value="PWJ42942.1"/>
    <property type="molecule type" value="Genomic_DNA"/>
</dbReference>
<name>A0A315ZCA5_SEDFL</name>
<dbReference type="RefSeq" id="WP_109617065.1">
    <property type="nucleotide sequence ID" value="NZ_QGDO01000002.1"/>
</dbReference>
<dbReference type="PROSITE" id="PS51257">
    <property type="entry name" value="PROKAR_LIPOPROTEIN"/>
    <property type="match status" value="1"/>
</dbReference>
<gene>
    <name evidence="1" type="ORF">BC781_102489</name>
</gene>
<protein>
    <recommendedName>
        <fullName evidence="3">DUF4249 family protein</fullName>
    </recommendedName>
</protein>
<dbReference type="AlphaFoldDB" id="A0A315ZCA5"/>
<dbReference type="Proteomes" id="UP000245535">
    <property type="component" value="Unassembled WGS sequence"/>
</dbReference>
<reference evidence="1 2" key="1">
    <citation type="submission" date="2018-03" db="EMBL/GenBank/DDBJ databases">
        <title>Genomic Encyclopedia of Archaeal and Bacterial Type Strains, Phase II (KMG-II): from individual species to whole genera.</title>
        <authorList>
            <person name="Goeker M."/>
        </authorList>
    </citation>
    <scope>NUCLEOTIDE SEQUENCE [LARGE SCALE GENOMIC DNA]</scope>
    <source>
        <strain evidence="1 2">DSM 28229</strain>
    </source>
</reference>
<organism evidence="1 2">
    <name type="scientific">Sediminitomix flava</name>
    <dbReference type="NCBI Taxonomy" id="379075"/>
    <lineage>
        <taxon>Bacteria</taxon>
        <taxon>Pseudomonadati</taxon>
        <taxon>Bacteroidota</taxon>
        <taxon>Cytophagia</taxon>
        <taxon>Cytophagales</taxon>
        <taxon>Flammeovirgaceae</taxon>
        <taxon>Sediminitomix</taxon>
    </lineage>
</organism>
<comment type="caution">
    <text evidence="1">The sequence shown here is derived from an EMBL/GenBank/DDBJ whole genome shotgun (WGS) entry which is preliminary data.</text>
</comment>